<gene>
    <name evidence="2" type="ORF">QTG54_007016</name>
</gene>
<sequence>MMDEMMVDDFGDMMGGGGEFGGGSDYFDNKTQLKLTARHLFCLAAEGITLPKSTTLDESDDPSIHYIIKKTLGLVTEHKETLRGHDVHVWYPNKDQGSEGMLRVLNSAFEGSLTYNFDSEPAEDGQDDLYRFGTSLRNFIEPASPSWLIQNINFRCNLSEEQRSYVHPILAGVGTKHHDDNDSFTKGNTRRLATGYPISVLNLDCEGCEYNLIPSMHETSFKSIGLILGRTNWGFIPTSKKPSSERAEDTHKRVCTHYNFARRCKECCDFPTLPVRPRLPSTTVVENGEFGDADVEDEANISSQH</sequence>
<reference evidence="2" key="1">
    <citation type="submission" date="2023-06" db="EMBL/GenBank/DDBJ databases">
        <title>Survivors Of The Sea: Transcriptome response of Skeletonema marinoi to long-term dormancy.</title>
        <authorList>
            <person name="Pinder M.I.M."/>
            <person name="Kourtchenko O."/>
            <person name="Robertson E.K."/>
            <person name="Larsson T."/>
            <person name="Maumus F."/>
            <person name="Osuna-Cruz C.M."/>
            <person name="Vancaester E."/>
            <person name="Stenow R."/>
            <person name="Vandepoele K."/>
            <person name="Ploug H."/>
            <person name="Bruchert V."/>
            <person name="Godhe A."/>
            <person name="Topel M."/>
        </authorList>
    </citation>
    <scope>NUCLEOTIDE SEQUENCE</scope>
    <source>
        <strain evidence="2">R05AC</strain>
    </source>
</reference>
<dbReference type="AlphaFoldDB" id="A0AAD9DCF8"/>
<feature type="compositionally biased region" description="Acidic residues" evidence="1">
    <location>
        <begin position="289"/>
        <end position="299"/>
    </location>
</feature>
<dbReference type="EMBL" id="JATAAI010000011">
    <property type="protein sequence ID" value="KAK1742451.1"/>
    <property type="molecule type" value="Genomic_DNA"/>
</dbReference>
<protein>
    <submittedName>
        <fullName evidence="2">Uncharacterized protein</fullName>
    </submittedName>
</protein>
<dbReference type="Proteomes" id="UP001224775">
    <property type="component" value="Unassembled WGS sequence"/>
</dbReference>
<keyword evidence="3" id="KW-1185">Reference proteome</keyword>
<evidence type="ECO:0000256" key="1">
    <source>
        <dbReference type="SAM" id="MobiDB-lite"/>
    </source>
</evidence>
<organism evidence="2 3">
    <name type="scientific">Skeletonema marinoi</name>
    <dbReference type="NCBI Taxonomy" id="267567"/>
    <lineage>
        <taxon>Eukaryota</taxon>
        <taxon>Sar</taxon>
        <taxon>Stramenopiles</taxon>
        <taxon>Ochrophyta</taxon>
        <taxon>Bacillariophyta</taxon>
        <taxon>Coscinodiscophyceae</taxon>
        <taxon>Thalassiosirophycidae</taxon>
        <taxon>Thalassiosirales</taxon>
        <taxon>Skeletonemataceae</taxon>
        <taxon>Skeletonema</taxon>
        <taxon>Skeletonema marinoi-dohrnii complex</taxon>
    </lineage>
</organism>
<comment type="caution">
    <text evidence="2">The sequence shown here is derived from an EMBL/GenBank/DDBJ whole genome shotgun (WGS) entry which is preliminary data.</text>
</comment>
<evidence type="ECO:0000313" key="2">
    <source>
        <dbReference type="EMBL" id="KAK1742451.1"/>
    </source>
</evidence>
<accession>A0AAD9DCF8</accession>
<name>A0AAD9DCF8_9STRA</name>
<evidence type="ECO:0000313" key="3">
    <source>
        <dbReference type="Proteomes" id="UP001224775"/>
    </source>
</evidence>
<proteinExistence type="predicted"/>
<feature type="region of interest" description="Disordered" evidence="1">
    <location>
        <begin position="283"/>
        <end position="305"/>
    </location>
</feature>